<keyword evidence="6" id="KW-1185">Reference proteome</keyword>
<dbReference type="InterPro" id="IPR017850">
    <property type="entry name" value="Alkaline_phosphatase_core_sf"/>
</dbReference>
<evidence type="ECO:0000313" key="6">
    <source>
        <dbReference type="Proteomes" id="UP000366872"/>
    </source>
</evidence>
<dbReference type="GO" id="GO:0046872">
    <property type="term" value="F:metal ion binding"/>
    <property type="evidence" value="ECO:0007669"/>
    <property type="project" value="UniProtKB-KW"/>
</dbReference>
<dbReference type="RefSeq" id="WP_136078924.1">
    <property type="nucleotide sequence ID" value="NZ_CAAHFG010000001.1"/>
</dbReference>
<proteinExistence type="predicted"/>
<evidence type="ECO:0000259" key="4">
    <source>
        <dbReference type="Pfam" id="PF00884"/>
    </source>
</evidence>
<dbReference type="AlphaFoldDB" id="A0A6C2U057"/>
<keyword evidence="2" id="KW-0378">Hydrolase</keyword>
<evidence type="ECO:0000256" key="3">
    <source>
        <dbReference type="SAM" id="SignalP"/>
    </source>
</evidence>
<evidence type="ECO:0000256" key="2">
    <source>
        <dbReference type="ARBA" id="ARBA00022801"/>
    </source>
</evidence>
<reference evidence="5 6" key="1">
    <citation type="submission" date="2019-04" db="EMBL/GenBank/DDBJ databases">
        <authorList>
            <person name="Van Vliet M D."/>
        </authorList>
    </citation>
    <scope>NUCLEOTIDE SEQUENCE [LARGE SCALE GENOMIC DNA]</scope>
    <source>
        <strain evidence="5 6">F1</strain>
    </source>
</reference>
<sequence length="603" mass="67508">MKSHLKFAWALVLSACCLAAAAKPAAENVLFIIFDDMNDWVGYLSREGRDNPLVPLIPDEARRKAVIDWITPNMDKLASEGVAFTQAHANFPLCGPSRASFLSGKLPTSTAFFSNEQNFREVAEGGSEIVTLPEYLKQQGFLSVEAGKVFHKQRGGQPGPSHPQSDPQSWSVQNVEWCGMWWNFPPVQENGKHYSGNPWRYAPETTFGEYQAKGEAAAVLPLKDRWHNGYFTIDYFADNFCFGHLPGLDDERYARKNRLSEQQTFDYKHAAFVSAFLNQKVGKKQKFKYDAAPLTTDLREGVPSLGKGQRFFMAAGMFLPHDPYITPKSYHDELSEFLSLDDIATGNIDALNAMMYEDEEWALGRGAKSVAHVSQLHQGFVKASKENTGDASRYWRECVFSYLACLKFADDRLGQLMEGLEKSAFADNTAIVLCGDNGLHLGSHEHWSKISLWSEATHVPLIIKAPGVNPGICRETVSLVDLYPTMLDLLGLDAPANAQKLDGTSLMPQLADASAGRHEPVVIGYSTYGLPFCYAVDDGEWRLQDYRNVDGKTFVLYDLENDPMESIDLMPDLEKNPQARAAYERLRRYLDRHLVGKASQKKQ</sequence>
<feature type="signal peptide" evidence="3">
    <location>
        <begin position="1"/>
        <end position="25"/>
    </location>
</feature>
<dbReference type="EMBL" id="CAAHFG010000001">
    <property type="protein sequence ID" value="VGO13348.1"/>
    <property type="molecule type" value="Genomic_DNA"/>
</dbReference>
<dbReference type="GO" id="GO:0005737">
    <property type="term" value="C:cytoplasm"/>
    <property type="evidence" value="ECO:0007669"/>
    <property type="project" value="TreeGrafter"/>
</dbReference>
<dbReference type="PANTHER" id="PTHR45953">
    <property type="entry name" value="IDURONATE 2-SULFATASE"/>
    <property type="match status" value="1"/>
</dbReference>
<gene>
    <name evidence="5" type="primary">betC_36</name>
    <name evidence="5" type="ORF">PDESU_01904</name>
</gene>
<keyword evidence="1" id="KW-0479">Metal-binding</keyword>
<name>A0A6C2U057_PONDE</name>
<evidence type="ECO:0000256" key="1">
    <source>
        <dbReference type="ARBA" id="ARBA00022723"/>
    </source>
</evidence>
<dbReference type="GO" id="GO:0008484">
    <property type="term" value="F:sulfuric ester hydrolase activity"/>
    <property type="evidence" value="ECO:0007669"/>
    <property type="project" value="TreeGrafter"/>
</dbReference>
<feature type="domain" description="Sulfatase N-terminal" evidence="4">
    <location>
        <begin position="28"/>
        <end position="144"/>
    </location>
</feature>
<accession>A0A6C2U057</accession>
<keyword evidence="3" id="KW-0732">Signal</keyword>
<feature type="domain" description="Sulfatase N-terminal" evidence="4">
    <location>
        <begin position="308"/>
        <end position="491"/>
    </location>
</feature>
<dbReference type="InterPro" id="IPR000917">
    <property type="entry name" value="Sulfatase_N"/>
</dbReference>
<dbReference type="Proteomes" id="UP000366872">
    <property type="component" value="Unassembled WGS sequence"/>
</dbReference>
<protein>
    <submittedName>
        <fullName evidence="5">Choline-sulfatase</fullName>
    </submittedName>
</protein>
<feature type="chain" id="PRO_5028903681" evidence="3">
    <location>
        <begin position="26"/>
        <end position="603"/>
    </location>
</feature>
<dbReference type="Gene3D" id="3.40.720.10">
    <property type="entry name" value="Alkaline Phosphatase, subunit A"/>
    <property type="match status" value="2"/>
</dbReference>
<organism evidence="5 6">
    <name type="scientific">Pontiella desulfatans</name>
    <dbReference type="NCBI Taxonomy" id="2750659"/>
    <lineage>
        <taxon>Bacteria</taxon>
        <taxon>Pseudomonadati</taxon>
        <taxon>Kiritimatiellota</taxon>
        <taxon>Kiritimatiellia</taxon>
        <taxon>Kiritimatiellales</taxon>
        <taxon>Pontiellaceae</taxon>
        <taxon>Pontiella</taxon>
    </lineage>
</organism>
<evidence type="ECO:0000313" key="5">
    <source>
        <dbReference type="EMBL" id="VGO13348.1"/>
    </source>
</evidence>
<dbReference type="PANTHER" id="PTHR45953:SF1">
    <property type="entry name" value="IDURONATE 2-SULFATASE"/>
    <property type="match status" value="1"/>
</dbReference>
<dbReference type="Pfam" id="PF00884">
    <property type="entry name" value="Sulfatase"/>
    <property type="match status" value="2"/>
</dbReference>
<dbReference type="SUPFAM" id="SSF53649">
    <property type="entry name" value="Alkaline phosphatase-like"/>
    <property type="match status" value="1"/>
</dbReference>